<dbReference type="Gene3D" id="4.10.240.10">
    <property type="entry name" value="Zn(2)-C6 fungal-type DNA-binding domain"/>
    <property type="match status" value="1"/>
</dbReference>
<dbReference type="PROSITE" id="PS00463">
    <property type="entry name" value="ZN2_CY6_FUNGAL_1"/>
    <property type="match status" value="1"/>
</dbReference>
<dbReference type="AlphaFoldDB" id="A0A8H4F2A8"/>
<feature type="compositionally biased region" description="Polar residues" evidence="6">
    <location>
        <begin position="658"/>
        <end position="667"/>
    </location>
</feature>
<accession>A0A8H4F2A8</accession>
<dbReference type="InterPro" id="IPR050815">
    <property type="entry name" value="TF_fung"/>
</dbReference>
<feature type="region of interest" description="Disordered" evidence="6">
    <location>
        <begin position="70"/>
        <end position="117"/>
    </location>
</feature>
<dbReference type="GO" id="GO:0000981">
    <property type="term" value="F:DNA-binding transcription factor activity, RNA polymerase II-specific"/>
    <property type="evidence" value="ECO:0007669"/>
    <property type="project" value="InterPro"/>
</dbReference>
<feature type="compositionally biased region" description="Low complexity" evidence="6">
    <location>
        <begin position="1"/>
        <end position="16"/>
    </location>
</feature>
<dbReference type="InterPro" id="IPR007219">
    <property type="entry name" value="XnlR_reg_dom"/>
</dbReference>
<evidence type="ECO:0000256" key="3">
    <source>
        <dbReference type="ARBA" id="ARBA00023015"/>
    </source>
</evidence>
<feature type="region of interest" description="Disordered" evidence="6">
    <location>
        <begin position="801"/>
        <end position="834"/>
    </location>
</feature>
<dbReference type="CDD" id="cd12148">
    <property type="entry name" value="fungal_TF_MHR"/>
    <property type="match status" value="1"/>
</dbReference>
<evidence type="ECO:0000259" key="7">
    <source>
        <dbReference type="PROSITE" id="PS50048"/>
    </source>
</evidence>
<comment type="subcellular location">
    <subcellularLocation>
        <location evidence="1">Nucleus</location>
    </subcellularLocation>
</comment>
<keyword evidence="5" id="KW-0539">Nucleus</keyword>
<feature type="domain" description="Zn(2)-C6 fungal-type" evidence="7">
    <location>
        <begin position="28"/>
        <end position="57"/>
    </location>
</feature>
<name>A0A8H4F2A8_MUCCL</name>
<keyword evidence="2" id="KW-0479">Metal-binding</keyword>
<evidence type="ECO:0000256" key="2">
    <source>
        <dbReference type="ARBA" id="ARBA00022723"/>
    </source>
</evidence>
<keyword evidence="3" id="KW-0805">Transcription regulation</keyword>
<feature type="region of interest" description="Disordered" evidence="6">
    <location>
        <begin position="604"/>
        <end position="671"/>
    </location>
</feature>
<dbReference type="InterPro" id="IPR001138">
    <property type="entry name" value="Zn2Cys6_DnaBD"/>
</dbReference>
<dbReference type="Pfam" id="PF00172">
    <property type="entry name" value="Zn_clus"/>
    <property type="match status" value="1"/>
</dbReference>
<dbReference type="EMBL" id="JAAECE010000003">
    <property type="protein sequence ID" value="KAF1803401.1"/>
    <property type="molecule type" value="Genomic_DNA"/>
</dbReference>
<dbReference type="SMART" id="SM00066">
    <property type="entry name" value="GAL4"/>
    <property type="match status" value="1"/>
</dbReference>
<evidence type="ECO:0000313" key="9">
    <source>
        <dbReference type="Proteomes" id="UP000469890"/>
    </source>
</evidence>
<feature type="region of interest" description="Disordered" evidence="6">
    <location>
        <begin position="1"/>
        <end position="20"/>
    </location>
</feature>
<reference evidence="8 9" key="1">
    <citation type="submission" date="2019-09" db="EMBL/GenBank/DDBJ databases">
        <authorList>
            <consortium name="DOE Joint Genome Institute"/>
            <person name="Mondo S.J."/>
            <person name="Navarro-Mendoza M.I."/>
            <person name="Perez-Arques C."/>
            <person name="Panchal S."/>
            <person name="Nicolas F.E."/>
            <person name="Ganguly P."/>
            <person name="Pangilinan J."/>
            <person name="Grigoriev I."/>
            <person name="Heitman J."/>
            <person name="Sanya K."/>
            <person name="Garre V."/>
        </authorList>
    </citation>
    <scope>NUCLEOTIDE SEQUENCE [LARGE SCALE GENOMIC DNA]</scope>
    <source>
        <strain evidence="8 9">MU402</strain>
    </source>
</reference>
<dbReference type="SMART" id="SM00906">
    <property type="entry name" value="Fungal_trans"/>
    <property type="match status" value="1"/>
</dbReference>
<dbReference type="PANTHER" id="PTHR47338">
    <property type="entry name" value="ZN(II)2CYS6 TRANSCRIPTION FACTOR (EUROFUNG)-RELATED"/>
    <property type="match status" value="1"/>
</dbReference>
<feature type="compositionally biased region" description="Polar residues" evidence="6">
    <location>
        <begin position="750"/>
        <end position="761"/>
    </location>
</feature>
<evidence type="ECO:0000313" key="8">
    <source>
        <dbReference type="EMBL" id="KAF1803401.1"/>
    </source>
</evidence>
<dbReference type="GO" id="GO:0005634">
    <property type="term" value="C:nucleus"/>
    <property type="evidence" value="ECO:0007669"/>
    <property type="project" value="UniProtKB-SubCell"/>
</dbReference>
<dbReference type="Proteomes" id="UP000469890">
    <property type="component" value="Unassembled WGS sequence"/>
</dbReference>
<feature type="region of interest" description="Disordered" evidence="6">
    <location>
        <begin position="725"/>
        <end position="771"/>
    </location>
</feature>
<sequence length="868" mass="97816">MNPAPSSEPSSSPSPAKRGNKRLKVGRACYTCRAKKIKCDGLRPCMQCKARQRPCSFYKDGSLEADQQDHMQKTNNTSTTDEPFSGAKCSNSNIEDSTIDKSEPEVEAKNDNDDTDDRIFFTDTSAANHNKLKRRGPLMESRISNTLGSLGDNLRKMSSADSSRLAEKLLDSTDTFGNFIMWMPEPSLPSRYSGSIEMPSREVQLALIDQFFNERYESIGLVPRYYFYEQLETKGLLITPLLLNIIYAHAARFVDIPNCPKTEVFYHRAKRLVDDFMDVPRVSTVVALCLLSLYEPSPAIYRPGAHHCRQWQYCGMACRMAIELGLYDDGHIHSSLTPVEIELRRRVFWGCYDLDKFHSGGWERPYMLSKSFIRTLPPAPLPDESEDEVRILNLYVARMQFISIIEDGLMLLCASQSFHNSSNTVFLGIHRDNMIDNIADNHAQHQQWLRSLAPEMQWTPITTISVKDVLDLPAPRPMVGHLHLYYNTVALELLVKIPSNSVTQFQSRVTAACMTQLVYHLCQTPSYIIKFDFLVHSIIHAIKIHLRYLDDPDINLAQQAWLLFDRSIWCMQLVNTYAVIPNCTKFLQQVQSIYGLQMASANSESTKGKASPKTHAATSSESVHARQQSQSSPLISNTQQQQQQAPKVIQLTDESSRLSRGSVNQGLHYNPDLRGLSAPTYMANWTPTSQPQNSNQSDQAMLQLGSNTNPDSMVYLDNRYRYSAHTRSDSNNNSSSSSSLPQHSGFDHQPPSNSTAGQLWPSSHHRQTSSSLDQQFGLNNRNEANDVLSYNNGDIVVPSQLLVDDNTPDNNAMYQSQQQPLQLPPPQNQSVTNSPTRYAPQHMNTNTANTNLLWQDPSNNSSLNGKNI</sequence>
<comment type="caution">
    <text evidence="8">The sequence shown here is derived from an EMBL/GenBank/DDBJ whole genome shotgun (WGS) entry which is preliminary data.</text>
</comment>
<feature type="region of interest" description="Disordered" evidence="6">
    <location>
        <begin position="849"/>
        <end position="868"/>
    </location>
</feature>
<feature type="compositionally biased region" description="Basic and acidic residues" evidence="6">
    <location>
        <begin position="98"/>
        <end position="117"/>
    </location>
</feature>
<dbReference type="InterPro" id="IPR036864">
    <property type="entry name" value="Zn2-C6_fun-type_DNA-bd_sf"/>
</dbReference>
<protein>
    <submittedName>
        <fullName evidence="8">Fungal-specific transcription factor domain-containing protein</fullName>
    </submittedName>
</protein>
<dbReference type="CDD" id="cd00067">
    <property type="entry name" value="GAL4"/>
    <property type="match status" value="1"/>
</dbReference>
<dbReference type="Pfam" id="PF04082">
    <property type="entry name" value="Fungal_trans"/>
    <property type="match status" value="1"/>
</dbReference>
<feature type="compositionally biased region" description="Polar residues" evidence="6">
    <location>
        <begin position="616"/>
        <end position="638"/>
    </location>
</feature>
<proteinExistence type="predicted"/>
<evidence type="ECO:0000256" key="4">
    <source>
        <dbReference type="ARBA" id="ARBA00023163"/>
    </source>
</evidence>
<feature type="compositionally biased region" description="Polar residues" evidence="6">
    <location>
        <begin position="73"/>
        <end position="96"/>
    </location>
</feature>
<gene>
    <name evidence="8" type="ORF">FB192DRAFT_1367950</name>
</gene>
<dbReference type="SUPFAM" id="SSF57701">
    <property type="entry name" value="Zn2/Cys6 DNA-binding domain"/>
    <property type="match status" value="1"/>
</dbReference>
<evidence type="ECO:0000256" key="6">
    <source>
        <dbReference type="SAM" id="MobiDB-lite"/>
    </source>
</evidence>
<keyword evidence="4" id="KW-0804">Transcription</keyword>
<dbReference type="PROSITE" id="PS50048">
    <property type="entry name" value="ZN2_CY6_FUNGAL_2"/>
    <property type="match status" value="1"/>
</dbReference>
<dbReference type="GO" id="GO:0008270">
    <property type="term" value="F:zinc ion binding"/>
    <property type="evidence" value="ECO:0007669"/>
    <property type="project" value="InterPro"/>
</dbReference>
<organism evidence="8 9">
    <name type="scientific">Mucor circinelloides f. lusitanicus</name>
    <name type="common">Mucor racemosus var. lusitanicus</name>
    <dbReference type="NCBI Taxonomy" id="29924"/>
    <lineage>
        <taxon>Eukaryota</taxon>
        <taxon>Fungi</taxon>
        <taxon>Fungi incertae sedis</taxon>
        <taxon>Mucoromycota</taxon>
        <taxon>Mucoromycotina</taxon>
        <taxon>Mucoromycetes</taxon>
        <taxon>Mucorales</taxon>
        <taxon>Mucorineae</taxon>
        <taxon>Mucoraceae</taxon>
        <taxon>Mucor</taxon>
    </lineage>
</organism>
<feature type="compositionally biased region" description="Low complexity" evidence="6">
    <location>
        <begin position="729"/>
        <end position="739"/>
    </location>
</feature>
<dbReference type="PANTHER" id="PTHR47338:SF5">
    <property type="entry name" value="ZN(II)2CYS6 TRANSCRIPTION FACTOR (EUROFUNG)"/>
    <property type="match status" value="1"/>
</dbReference>
<dbReference type="GO" id="GO:0003677">
    <property type="term" value="F:DNA binding"/>
    <property type="evidence" value="ECO:0007669"/>
    <property type="project" value="InterPro"/>
</dbReference>
<dbReference type="GO" id="GO:0006351">
    <property type="term" value="P:DNA-templated transcription"/>
    <property type="evidence" value="ECO:0007669"/>
    <property type="project" value="InterPro"/>
</dbReference>
<evidence type="ECO:0000256" key="1">
    <source>
        <dbReference type="ARBA" id="ARBA00004123"/>
    </source>
</evidence>
<evidence type="ECO:0000256" key="5">
    <source>
        <dbReference type="ARBA" id="ARBA00023242"/>
    </source>
</evidence>